<evidence type="ECO:0000313" key="2">
    <source>
        <dbReference type="EMBL" id="ONM28971.1"/>
    </source>
</evidence>
<organism evidence="2">
    <name type="scientific">Zea mays</name>
    <name type="common">Maize</name>
    <dbReference type="NCBI Taxonomy" id="4577"/>
    <lineage>
        <taxon>Eukaryota</taxon>
        <taxon>Viridiplantae</taxon>
        <taxon>Streptophyta</taxon>
        <taxon>Embryophyta</taxon>
        <taxon>Tracheophyta</taxon>
        <taxon>Spermatophyta</taxon>
        <taxon>Magnoliopsida</taxon>
        <taxon>Liliopsida</taxon>
        <taxon>Poales</taxon>
        <taxon>Poaceae</taxon>
        <taxon>PACMAD clade</taxon>
        <taxon>Panicoideae</taxon>
        <taxon>Andropogonodae</taxon>
        <taxon>Andropogoneae</taxon>
        <taxon>Tripsacinae</taxon>
        <taxon>Zea</taxon>
    </lineage>
</organism>
<keyword evidence="2" id="KW-0418">Kinase</keyword>
<name>A0A1D6MHQ9_MAIZE</name>
<gene>
    <name evidence="2" type="ORF">ZEAMMB73_Zm00001d039499</name>
</gene>
<dbReference type="EMBL" id="CM007649">
    <property type="protein sequence ID" value="ONM28971.1"/>
    <property type="molecule type" value="Genomic_DNA"/>
</dbReference>
<dbReference type="InterPro" id="IPR035966">
    <property type="entry name" value="PKF_sf"/>
</dbReference>
<proteinExistence type="predicted"/>
<dbReference type="ExpressionAtlas" id="A0A1D6MHQ9">
    <property type="expression patterns" value="baseline and differential"/>
</dbReference>
<keyword evidence="2" id="KW-0808">Transferase</keyword>
<dbReference type="PANTHER" id="PTHR45770">
    <property type="entry name" value="ATP-DEPENDENT 6-PHOSPHOFRUCTOKINASE 1"/>
    <property type="match status" value="1"/>
</dbReference>
<evidence type="ECO:0000256" key="1">
    <source>
        <dbReference type="ARBA" id="ARBA00022533"/>
    </source>
</evidence>
<dbReference type="InterPro" id="IPR050929">
    <property type="entry name" value="PFKA"/>
</dbReference>
<dbReference type="AlphaFoldDB" id="A0A1D6MHQ9"/>
<keyword evidence="1" id="KW-0021">Allosteric enzyme</keyword>
<reference evidence="2" key="1">
    <citation type="submission" date="2015-12" db="EMBL/GenBank/DDBJ databases">
        <title>Update maize B73 reference genome by single molecule sequencing technologies.</title>
        <authorList>
            <consortium name="Maize Genome Sequencing Project"/>
            <person name="Ware D."/>
        </authorList>
    </citation>
    <scope>NUCLEOTIDE SEQUENCE [LARGE SCALE GENOMIC DNA]</scope>
    <source>
        <tissue evidence="2">Seedling</tissue>
    </source>
</reference>
<accession>A0A1D6MHQ9</accession>
<dbReference type="GO" id="GO:0003872">
    <property type="term" value="F:6-phosphofructokinase activity"/>
    <property type="evidence" value="ECO:0007669"/>
    <property type="project" value="InterPro"/>
</dbReference>
<protein>
    <submittedName>
        <fullName evidence="2">ATP-dependent 6-phosphofructokinase 4 chloroplastic</fullName>
    </submittedName>
</protein>
<sequence>MESFGVPPAPVAAPEKRKKPLDLKDPVPAAAAAAANGGGATKASPAAKWAEKKKLVGGDAGYVLEDVPHLTDYLPQLPTYPNPLQDNPAYSVVKQYFVNPDDTVTQKIVVHKTSARGTHFRRAGPRQRVYFQPDEVNAAIVTCGGLCPGLNTVIRELVCGLYDMYGVTSVVGIEVRTEELLLCSHLAKKVIFLLLFFRMCSLQCIDHLNHFSTAYSRIGLVKVTIIDRKTAIHFSWYHLATRRCIIV</sequence>
<dbReference type="Gene3D" id="3.40.50.450">
    <property type="match status" value="1"/>
</dbReference>
<dbReference type="SUPFAM" id="SSF53784">
    <property type="entry name" value="Phosphofructokinase"/>
    <property type="match status" value="1"/>
</dbReference>